<evidence type="ECO:0000313" key="4">
    <source>
        <dbReference type="Proteomes" id="UP000179807"/>
    </source>
</evidence>
<comment type="caution">
    <text evidence="3">The sequence shown here is derived from an EMBL/GenBank/DDBJ whole genome shotgun (WGS) entry which is preliminary data.</text>
</comment>
<dbReference type="VEuPathDB" id="TrichDB:TRFO_26768"/>
<organism evidence="3 4">
    <name type="scientific">Tritrichomonas foetus</name>
    <dbReference type="NCBI Taxonomy" id="1144522"/>
    <lineage>
        <taxon>Eukaryota</taxon>
        <taxon>Metamonada</taxon>
        <taxon>Parabasalia</taxon>
        <taxon>Tritrichomonadida</taxon>
        <taxon>Tritrichomonadidae</taxon>
        <taxon>Tritrichomonas</taxon>
    </lineage>
</organism>
<dbReference type="EMBL" id="MLAK01000756">
    <property type="protein sequence ID" value="OHT05496.1"/>
    <property type="molecule type" value="Genomic_DNA"/>
</dbReference>
<feature type="compositionally biased region" description="Basic residues" evidence="1">
    <location>
        <begin position="245"/>
        <end position="260"/>
    </location>
</feature>
<name>A0A1J4K3T1_9EUKA</name>
<feature type="region of interest" description="Disordered" evidence="1">
    <location>
        <begin position="243"/>
        <end position="271"/>
    </location>
</feature>
<protein>
    <recommendedName>
        <fullName evidence="2">FERM central domain-containing protein</fullName>
    </recommendedName>
</protein>
<dbReference type="OrthoDB" id="10657741at2759"/>
<gene>
    <name evidence="3" type="ORF">TRFO_26768</name>
</gene>
<dbReference type="RefSeq" id="XP_068358632.1">
    <property type="nucleotide sequence ID" value="XM_068505146.1"/>
</dbReference>
<evidence type="ECO:0000313" key="3">
    <source>
        <dbReference type="EMBL" id="OHT05496.1"/>
    </source>
</evidence>
<dbReference type="Proteomes" id="UP000179807">
    <property type="component" value="Unassembled WGS sequence"/>
</dbReference>
<dbReference type="InterPro" id="IPR019748">
    <property type="entry name" value="FERM_central"/>
</dbReference>
<dbReference type="GeneID" id="94839850"/>
<dbReference type="AlphaFoldDB" id="A0A1J4K3T1"/>
<evidence type="ECO:0000256" key="1">
    <source>
        <dbReference type="SAM" id="MobiDB-lite"/>
    </source>
</evidence>
<reference evidence="3" key="1">
    <citation type="submission" date="2016-10" db="EMBL/GenBank/DDBJ databases">
        <authorList>
            <person name="Benchimol M."/>
            <person name="Almeida L.G."/>
            <person name="Vasconcelos A.T."/>
            <person name="Perreira-Neves A."/>
            <person name="Rosa I.A."/>
            <person name="Tasca T."/>
            <person name="Bogo M.R."/>
            <person name="de Souza W."/>
        </authorList>
    </citation>
    <scope>NUCLEOTIDE SEQUENCE [LARGE SCALE GENOMIC DNA]</scope>
    <source>
        <strain evidence="3">K</strain>
    </source>
</reference>
<keyword evidence="4" id="KW-1185">Reference proteome</keyword>
<accession>A0A1J4K3T1</accession>
<evidence type="ECO:0000259" key="2">
    <source>
        <dbReference type="Pfam" id="PF00373"/>
    </source>
</evidence>
<dbReference type="Pfam" id="PF00373">
    <property type="entry name" value="FERM_M"/>
    <property type="match status" value="1"/>
</dbReference>
<feature type="domain" description="FERM central" evidence="2">
    <location>
        <begin position="181"/>
        <end position="332"/>
    </location>
</feature>
<sequence length="1077" mass="122992">MNAQSQTQIIGIEASIFGSSDQPVSTTIPSSLKGKDIINFLKFSHSMKIPDGACIIIMFVSETKYAVSYRILDNDKDLSQYLSRQKRFQILLYPPKMMIHIHCADGRVSIREYASTTPAAKIVEDVCKIFFHLNHHIAYALYGNINDLSNPIPQTKSIIEFNPSISDVWLLRRFWIKASTALNDESDIHFNFSHAKNIVFSKNFSFRRYKWEDLIAISLTLDYSTYEQAKMLLKKEKKEISKLKKNEKKMKKEKAKKKGKNANDDSANQHKHKSVIDVSHLPVWFILDKKEKKRKNEIIELVRNYENMNILELKLKFLKICLENEYFGARMFPVRCKIPFTNSSIQECNVCFTENFYCLLKKDTEEELFKVKLTYVRKWKPTDIENMHFFFITKESRELYDLHIQAQNVFTILDYFTSLINFLKQQSILGKQDDTVKSEKKVVARMDKTSLSDIISANNINDYIPEDEDEPEIYEMKNRQDSNISKIDPPSKQTVELLDIEKLCAKSEIDLTLSEYTDYYDHITGYSFDAIPYQAFHNNIIQTGCNLLKRVVFQESLSPIADATVWVQGCLPEDLLTQSVLSWLLQGPSDTIDDAISTVSNLTAYVFQDKLCPLDAFVALNYSRSILMHYARQKWRTIDFGELAYQADETLGNFIKTITQIIKRNMFPISTLIFEDTCDFIPDSLSMLHVNESIALNLFFATIAVARAMCNAGISADVIQPILSTLPVVNTYDPVVAYSLSDILLPLVNSTINNEIAHQALISQPHIAKLDINSISSCITELYNYTHYLTTPVAIFCKTRSPRLLNTPFTPSTVPEAAYIFQIARESAVTLWNIKGGVQSALAQEISWAAIEFYSLFTEAARDPSLAEALGGVFKFLLDCLEHSSIIIKDYHEFEDVLDNFEASEAVLSTLIGSNEDSKTTMSLIAMESSSPEHRSIALEECSKEIDSQLRSLTDKCTEEEISKVSDAFRVFSLMILSIQNEYINKGLSNSGKKDAASLNVTRGKLTDCGNKLLTVIKDEKMDNDERRKCAQDLINDLREFSVFTQELQEATREKEIVITKVDTSKIKPYEQVEKHD</sequence>
<proteinExistence type="predicted"/>